<keyword evidence="1" id="KW-0472">Membrane</keyword>
<dbReference type="AlphaFoldDB" id="A0ABD3PDX5"/>
<dbReference type="Proteomes" id="UP001516023">
    <property type="component" value="Unassembled WGS sequence"/>
</dbReference>
<keyword evidence="3" id="KW-1185">Reference proteome</keyword>
<evidence type="ECO:0000313" key="2">
    <source>
        <dbReference type="EMBL" id="KAL3785981.1"/>
    </source>
</evidence>
<dbReference type="EMBL" id="JABMIG020000205">
    <property type="protein sequence ID" value="KAL3785981.1"/>
    <property type="molecule type" value="Genomic_DNA"/>
</dbReference>
<evidence type="ECO:0000256" key="1">
    <source>
        <dbReference type="SAM" id="Phobius"/>
    </source>
</evidence>
<comment type="caution">
    <text evidence="2">The sequence shown here is derived from an EMBL/GenBank/DDBJ whole genome shotgun (WGS) entry which is preliminary data.</text>
</comment>
<organism evidence="2 3">
    <name type="scientific">Cyclotella cryptica</name>
    <dbReference type="NCBI Taxonomy" id="29204"/>
    <lineage>
        <taxon>Eukaryota</taxon>
        <taxon>Sar</taxon>
        <taxon>Stramenopiles</taxon>
        <taxon>Ochrophyta</taxon>
        <taxon>Bacillariophyta</taxon>
        <taxon>Coscinodiscophyceae</taxon>
        <taxon>Thalassiosirophycidae</taxon>
        <taxon>Stephanodiscales</taxon>
        <taxon>Stephanodiscaceae</taxon>
        <taxon>Cyclotella</taxon>
    </lineage>
</organism>
<keyword evidence="1" id="KW-1133">Transmembrane helix</keyword>
<reference evidence="2 3" key="1">
    <citation type="journal article" date="2020" name="G3 (Bethesda)">
        <title>Improved Reference Genome for Cyclotella cryptica CCMP332, a Model for Cell Wall Morphogenesis, Salinity Adaptation, and Lipid Production in Diatoms (Bacillariophyta).</title>
        <authorList>
            <person name="Roberts W.R."/>
            <person name="Downey K.M."/>
            <person name="Ruck E.C."/>
            <person name="Traller J.C."/>
            <person name="Alverson A.J."/>
        </authorList>
    </citation>
    <scope>NUCLEOTIDE SEQUENCE [LARGE SCALE GENOMIC DNA]</scope>
    <source>
        <strain evidence="2 3">CCMP332</strain>
    </source>
</reference>
<accession>A0ABD3PDX5</accession>
<proteinExistence type="predicted"/>
<protein>
    <submittedName>
        <fullName evidence="2">Uncharacterized protein</fullName>
    </submittedName>
</protein>
<name>A0ABD3PDX5_9STRA</name>
<evidence type="ECO:0000313" key="3">
    <source>
        <dbReference type="Proteomes" id="UP001516023"/>
    </source>
</evidence>
<feature type="transmembrane region" description="Helical" evidence="1">
    <location>
        <begin position="15"/>
        <end position="35"/>
    </location>
</feature>
<gene>
    <name evidence="2" type="ORF">HJC23_005690</name>
</gene>
<sequence>MLPHSEEYHRGNPSLLLLAVLVLYSLCGLETFETIGESSMLKKFHIVHLTKHKSHHHGIDLELNPPASGRVINRVQHNPRIIANRNRYL</sequence>
<keyword evidence="1" id="KW-0812">Transmembrane</keyword>